<dbReference type="OrthoDB" id="6650147at2"/>
<feature type="transmembrane region" description="Helical" evidence="1">
    <location>
        <begin position="214"/>
        <end position="235"/>
    </location>
</feature>
<dbReference type="InterPro" id="IPR037272">
    <property type="entry name" value="SNS_sf"/>
</dbReference>
<feature type="transmembrane region" description="Helical" evidence="1">
    <location>
        <begin position="267"/>
        <end position="286"/>
    </location>
</feature>
<proteinExistence type="predicted"/>
<organism evidence="2 3">
    <name type="scientific">Alkanindiges illinoisensis</name>
    <dbReference type="NCBI Taxonomy" id="197183"/>
    <lineage>
        <taxon>Bacteria</taxon>
        <taxon>Pseudomonadati</taxon>
        <taxon>Pseudomonadota</taxon>
        <taxon>Gammaproteobacteria</taxon>
        <taxon>Moraxellales</taxon>
        <taxon>Moraxellaceae</taxon>
        <taxon>Alkanindiges</taxon>
    </lineage>
</organism>
<keyword evidence="1" id="KW-1133">Transmembrane helix</keyword>
<feature type="transmembrane region" description="Helical" evidence="1">
    <location>
        <begin position="43"/>
        <end position="64"/>
    </location>
</feature>
<evidence type="ECO:0000313" key="3">
    <source>
        <dbReference type="Proteomes" id="UP000297834"/>
    </source>
</evidence>
<gene>
    <name evidence="2" type="ORF">E2B99_01955</name>
</gene>
<feature type="transmembrane region" description="Helical" evidence="1">
    <location>
        <begin position="124"/>
        <end position="142"/>
    </location>
</feature>
<keyword evidence="1" id="KW-0812">Transmembrane</keyword>
<feature type="transmembrane region" description="Helical" evidence="1">
    <location>
        <begin position="334"/>
        <end position="356"/>
    </location>
</feature>
<accession>A0A4Y7XFF3</accession>
<protein>
    <submittedName>
        <fullName evidence="2">Uncharacterized protein</fullName>
    </submittedName>
</protein>
<dbReference type="RefSeq" id="WP_134243318.1">
    <property type="nucleotide sequence ID" value="NZ_SNTY01000008.1"/>
</dbReference>
<dbReference type="SUPFAM" id="SSF161070">
    <property type="entry name" value="SNF-like"/>
    <property type="match status" value="1"/>
</dbReference>
<dbReference type="EMBL" id="SNTY01000008">
    <property type="protein sequence ID" value="TEU30444.1"/>
    <property type="molecule type" value="Genomic_DNA"/>
</dbReference>
<evidence type="ECO:0000313" key="2">
    <source>
        <dbReference type="EMBL" id="TEU30444.1"/>
    </source>
</evidence>
<reference evidence="2 3" key="1">
    <citation type="submission" date="2019-03" db="EMBL/GenBank/DDBJ databases">
        <title>Alkanindiges illinoisensis: a potential pathogenic isolated from ascites of a gastric cancer patient with abdominal metastasis.</title>
        <authorList>
            <person name="Hu X."/>
            <person name="Yang B."/>
            <person name="Yan X."/>
            <person name="Lin L."/>
            <person name="Zhao H."/>
            <person name="Zhou F."/>
            <person name="Su B."/>
            <person name="Chen J."/>
            <person name="Rui Y."/>
            <person name="Wang Q."/>
            <person name="Zheng L."/>
        </authorList>
    </citation>
    <scope>NUCLEOTIDE SEQUENCE [LARGE SCALE GENOMIC DNA]</scope>
    <source>
        <strain evidence="2 3">NFYY 23406</strain>
    </source>
</reference>
<sequence length="358" mass="38971">MNSPVILRASSILAGLTMTLLLAGWIVPFIQFSSASQFDFWSVWLLCMVILALPFSLLEIALAKRSKATPLPALMVLTREADTKPAWRITGWIAAAVMVLLSGGLLYQSASMLFEGMGHSPDEMMGYLSIGLIVAGVVLSFVPRAVLIIVASIAVIIASILSFMQMGVGNWQWTAFSLKEWAWAVSLALIATGLGYGMYWQLNASQPVEKASKTALPIWAGQLLGGVMIAVIQGFHGTQTLWLYAIALLAGAGFLISLLREQLHARGLNIALQWLFVLAGLLLWLVPMQPVLTTLTVILALVVCLLYAIFSGWMMKISHLRKALNFEQEGVYNLWRIAVRVLIPLAIIVALIGLVLPA</sequence>
<name>A0A4Y7XFF3_9GAMM</name>
<dbReference type="STRING" id="1120977.GCA_000619845_01387"/>
<dbReference type="Proteomes" id="UP000297834">
    <property type="component" value="Unassembled WGS sequence"/>
</dbReference>
<comment type="caution">
    <text evidence="2">The sequence shown here is derived from an EMBL/GenBank/DDBJ whole genome shotgun (WGS) entry which is preliminary data.</text>
</comment>
<keyword evidence="1" id="KW-0472">Membrane</keyword>
<keyword evidence="3" id="KW-1185">Reference proteome</keyword>
<feature type="transmembrane region" description="Helical" evidence="1">
    <location>
        <begin position="181"/>
        <end position="202"/>
    </location>
</feature>
<feature type="transmembrane region" description="Helical" evidence="1">
    <location>
        <begin position="241"/>
        <end position="260"/>
    </location>
</feature>
<evidence type="ECO:0000256" key="1">
    <source>
        <dbReference type="SAM" id="Phobius"/>
    </source>
</evidence>
<feature type="transmembrane region" description="Helical" evidence="1">
    <location>
        <begin position="147"/>
        <end position="169"/>
    </location>
</feature>
<feature type="transmembrane region" description="Helical" evidence="1">
    <location>
        <begin position="85"/>
        <end position="104"/>
    </location>
</feature>
<dbReference type="AlphaFoldDB" id="A0A4Y7XFF3"/>
<feature type="transmembrane region" description="Helical" evidence="1">
    <location>
        <begin position="12"/>
        <end position="31"/>
    </location>
</feature>
<feature type="transmembrane region" description="Helical" evidence="1">
    <location>
        <begin position="292"/>
        <end position="313"/>
    </location>
</feature>